<keyword evidence="3 6" id="KW-0812">Transmembrane</keyword>
<evidence type="ECO:0000313" key="7">
    <source>
        <dbReference type="Ensembl" id="ENSZALP00000009844.1"/>
    </source>
</evidence>
<dbReference type="Proteomes" id="UP000694413">
    <property type="component" value="Unassembled WGS sequence"/>
</dbReference>
<evidence type="ECO:0000256" key="2">
    <source>
        <dbReference type="ARBA" id="ARBA00006665"/>
    </source>
</evidence>
<dbReference type="PANTHER" id="PTHR10383">
    <property type="entry name" value="SERINE INCORPORATOR"/>
    <property type="match status" value="1"/>
</dbReference>
<reference evidence="7" key="2">
    <citation type="submission" date="2025-09" db="UniProtKB">
        <authorList>
            <consortium name="Ensembl"/>
        </authorList>
    </citation>
    <scope>IDENTIFICATION</scope>
</reference>
<evidence type="ECO:0000256" key="4">
    <source>
        <dbReference type="ARBA" id="ARBA00022989"/>
    </source>
</evidence>
<dbReference type="Ensembl" id="ENSZALT00000013662.1">
    <property type="protein sequence ID" value="ENSZALP00000009844.1"/>
    <property type="gene ID" value="ENSZALG00000008387.1"/>
</dbReference>
<sequence length="215" mass="23742">GHAGHGAGQSALCSPCRNLPLCCGCHGLRVSTSTRILYTLLHVLASAVCCLMLSLWMCWMPWTLGDGGWTHQQPCPINHRAYCEQLVGSSAVYRVCFGTACFHLAQAALLLNVRSSSDCRAQLHNGFWLLKLLVLVGLWAASFFIPEENFIQGVSPPYLSWDPGHPFCAPLALCHLYLCRLPPAWHYTGVCGGFAFILIQLVLITAFAHTWNKNW</sequence>
<comment type="subcellular location">
    <subcellularLocation>
        <location evidence="1">Membrane</location>
        <topology evidence="1">Multi-pass membrane protein</topology>
    </subcellularLocation>
</comment>
<evidence type="ECO:0000256" key="1">
    <source>
        <dbReference type="ARBA" id="ARBA00004141"/>
    </source>
</evidence>
<feature type="transmembrane region" description="Helical" evidence="6">
    <location>
        <begin position="36"/>
        <end position="62"/>
    </location>
</feature>
<name>A0A8D2MPY8_ZONAL</name>
<evidence type="ECO:0000313" key="8">
    <source>
        <dbReference type="Proteomes" id="UP000694413"/>
    </source>
</evidence>
<protein>
    <submittedName>
        <fullName evidence="7">Uncharacterized protein</fullName>
    </submittedName>
</protein>
<feature type="transmembrane region" description="Helical" evidence="6">
    <location>
        <begin position="125"/>
        <end position="145"/>
    </location>
</feature>
<evidence type="ECO:0000256" key="6">
    <source>
        <dbReference type="SAM" id="Phobius"/>
    </source>
</evidence>
<comment type="similarity">
    <text evidence="2">Belongs to the TDE1 family.</text>
</comment>
<dbReference type="GO" id="GO:0016020">
    <property type="term" value="C:membrane"/>
    <property type="evidence" value="ECO:0007669"/>
    <property type="project" value="UniProtKB-SubCell"/>
</dbReference>
<dbReference type="AlphaFoldDB" id="A0A8D2MPY8"/>
<accession>A0A8D2MPY8</accession>
<reference evidence="7" key="1">
    <citation type="submission" date="2025-08" db="UniProtKB">
        <authorList>
            <consortium name="Ensembl"/>
        </authorList>
    </citation>
    <scope>IDENTIFICATION</scope>
</reference>
<keyword evidence="5 6" id="KW-0472">Membrane</keyword>
<organism evidence="7 8">
    <name type="scientific">Zonotrichia albicollis</name>
    <name type="common">White-throated sparrow</name>
    <name type="synonym">Fringilla albicollis</name>
    <dbReference type="NCBI Taxonomy" id="44394"/>
    <lineage>
        <taxon>Eukaryota</taxon>
        <taxon>Metazoa</taxon>
        <taxon>Chordata</taxon>
        <taxon>Craniata</taxon>
        <taxon>Vertebrata</taxon>
        <taxon>Euteleostomi</taxon>
        <taxon>Archelosauria</taxon>
        <taxon>Archosauria</taxon>
        <taxon>Dinosauria</taxon>
        <taxon>Saurischia</taxon>
        <taxon>Theropoda</taxon>
        <taxon>Coelurosauria</taxon>
        <taxon>Aves</taxon>
        <taxon>Neognathae</taxon>
        <taxon>Neoaves</taxon>
        <taxon>Telluraves</taxon>
        <taxon>Australaves</taxon>
        <taxon>Passeriformes</taxon>
        <taxon>Passerellidae</taxon>
        <taxon>Zonotrichia</taxon>
    </lineage>
</organism>
<keyword evidence="8" id="KW-1185">Reference proteome</keyword>
<dbReference type="Pfam" id="PF03348">
    <property type="entry name" value="Serinc"/>
    <property type="match status" value="2"/>
</dbReference>
<evidence type="ECO:0000256" key="5">
    <source>
        <dbReference type="ARBA" id="ARBA00023136"/>
    </source>
</evidence>
<evidence type="ECO:0000256" key="3">
    <source>
        <dbReference type="ARBA" id="ARBA00022692"/>
    </source>
</evidence>
<dbReference type="PANTHER" id="PTHR10383:SF5">
    <property type="entry name" value="SERINE INCORPORATOR 4"/>
    <property type="match status" value="1"/>
</dbReference>
<feature type="transmembrane region" description="Helical" evidence="6">
    <location>
        <begin position="185"/>
        <end position="208"/>
    </location>
</feature>
<proteinExistence type="inferred from homology"/>
<dbReference type="InterPro" id="IPR005016">
    <property type="entry name" value="TDE1/TMS"/>
</dbReference>
<keyword evidence="4 6" id="KW-1133">Transmembrane helix</keyword>
<feature type="transmembrane region" description="Helical" evidence="6">
    <location>
        <begin position="91"/>
        <end position="113"/>
    </location>
</feature>